<dbReference type="AlphaFoldDB" id="A0A6C0E9J1"/>
<feature type="region of interest" description="Disordered" evidence="1">
    <location>
        <begin position="39"/>
        <end position="69"/>
    </location>
</feature>
<sequence length="78" mass="8672">MSGTGETNFQINKGNILQNEPTSSVGNTIFENKIQSTLVGGKKSKTAKKRNAKKSAKKSSKKSNKKTSKKCKKLFWFF</sequence>
<accession>A0A6C0E9J1</accession>
<name>A0A6C0E9J1_9ZZZZ</name>
<proteinExistence type="predicted"/>
<organism evidence="2">
    <name type="scientific">viral metagenome</name>
    <dbReference type="NCBI Taxonomy" id="1070528"/>
    <lineage>
        <taxon>unclassified sequences</taxon>
        <taxon>metagenomes</taxon>
        <taxon>organismal metagenomes</taxon>
    </lineage>
</organism>
<evidence type="ECO:0000256" key="1">
    <source>
        <dbReference type="SAM" id="MobiDB-lite"/>
    </source>
</evidence>
<evidence type="ECO:0000313" key="2">
    <source>
        <dbReference type="EMBL" id="QHT25412.1"/>
    </source>
</evidence>
<feature type="region of interest" description="Disordered" evidence="1">
    <location>
        <begin position="1"/>
        <end position="24"/>
    </location>
</feature>
<feature type="compositionally biased region" description="Basic residues" evidence="1">
    <location>
        <begin position="42"/>
        <end position="69"/>
    </location>
</feature>
<dbReference type="EMBL" id="MN739766">
    <property type="protein sequence ID" value="QHT25412.1"/>
    <property type="molecule type" value="Genomic_DNA"/>
</dbReference>
<reference evidence="2" key="1">
    <citation type="journal article" date="2020" name="Nature">
        <title>Giant virus diversity and host interactions through global metagenomics.</title>
        <authorList>
            <person name="Schulz F."/>
            <person name="Roux S."/>
            <person name="Paez-Espino D."/>
            <person name="Jungbluth S."/>
            <person name="Walsh D.A."/>
            <person name="Denef V.J."/>
            <person name="McMahon K.D."/>
            <person name="Konstantinidis K.T."/>
            <person name="Eloe-Fadrosh E.A."/>
            <person name="Kyrpides N.C."/>
            <person name="Woyke T."/>
        </authorList>
    </citation>
    <scope>NUCLEOTIDE SEQUENCE</scope>
    <source>
        <strain evidence="2">GVMAG-M-3300023179-152</strain>
    </source>
</reference>
<protein>
    <submittedName>
        <fullName evidence="2">Uncharacterized protein</fullName>
    </submittedName>
</protein>